<feature type="transmembrane region" description="Helical" evidence="1">
    <location>
        <begin position="144"/>
        <end position="163"/>
    </location>
</feature>
<feature type="transmembrane region" description="Helical" evidence="1">
    <location>
        <begin position="79"/>
        <end position="106"/>
    </location>
</feature>
<name>A0ABZ0VCP1_9MICO</name>
<evidence type="ECO:0000256" key="1">
    <source>
        <dbReference type="SAM" id="Phobius"/>
    </source>
</evidence>
<evidence type="ECO:0000313" key="3">
    <source>
        <dbReference type="Proteomes" id="UP001324533"/>
    </source>
</evidence>
<feature type="transmembrane region" description="Helical" evidence="1">
    <location>
        <begin position="354"/>
        <end position="378"/>
    </location>
</feature>
<feature type="transmembrane region" description="Helical" evidence="1">
    <location>
        <begin position="390"/>
        <end position="415"/>
    </location>
</feature>
<feature type="transmembrane region" description="Helical" evidence="1">
    <location>
        <begin position="462"/>
        <end position="486"/>
    </location>
</feature>
<organism evidence="2 3">
    <name type="scientific">Microbacterium invictum</name>
    <dbReference type="NCBI Taxonomy" id="515415"/>
    <lineage>
        <taxon>Bacteria</taxon>
        <taxon>Bacillati</taxon>
        <taxon>Actinomycetota</taxon>
        <taxon>Actinomycetes</taxon>
        <taxon>Micrococcales</taxon>
        <taxon>Microbacteriaceae</taxon>
        <taxon>Microbacterium</taxon>
    </lineage>
</organism>
<gene>
    <name evidence="2" type="ORF">T9R20_02735</name>
</gene>
<dbReference type="Proteomes" id="UP001324533">
    <property type="component" value="Chromosome"/>
</dbReference>
<sequence>MERQTLLAVAVANPVILLFRGLPSGSSEGAFLVFTILPFLVLLGALMASFLAVRHVRAEEESGRADAVSATPAGRHAPFLATVVHGVVACLLLGIATTSAFLIAGLPAAGGLALGATLAAASSVFLGMGLLTSQLFRSARAANSVSVAVILTAFLVAGVGNALGTASDDLTRMESSGLAWLSPFAWAENVRPFADDDLSPLLLCVVAAAALIGGAFALQATRDLGAGVIAPRSGRAAASALLSHPFGLAVRLSAGSLVAWAVGAAVVGALATSLGEVIDEVATQNPAVTALLDRLAAEGSMDQGLLITFFVMVGALAACFGVQTVQRARQEEVHGTAEQTLATPVARVRWLGGFLGTALAGIVVIVGAAVVAATAALLARGGDTALLADVAIAGAGQLAGAAVFPVLTALVFTLLPRATTTLGWVLVIAAVSLALFGTLLGLDDGLVSLSPFAATPVPAADGVAWNGGLWLVALTVVGVASTLMLMRRREIATGG</sequence>
<feature type="transmembrane region" description="Helical" evidence="1">
    <location>
        <begin position="198"/>
        <end position="218"/>
    </location>
</feature>
<protein>
    <submittedName>
        <fullName evidence="2">Polyketide antibiotic transporter</fullName>
    </submittedName>
</protein>
<keyword evidence="1" id="KW-0472">Membrane</keyword>
<feature type="transmembrane region" description="Helical" evidence="1">
    <location>
        <begin position="112"/>
        <end position="132"/>
    </location>
</feature>
<feature type="transmembrane region" description="Helical" evidence="1">
    <location>
        <begin position="31"/>
        <end position="53"/>
    </location>
</feature>
<feature type="transmembrane region" description="Helical" evidence="1">
    <location>
        <begin position="248"/>
        <end position="271"/>
    </location>
</feature>
<feature type="transmembrane region" description="Helical" evidence="1">
    <location>
        <begin position="304"/>
        <end position="322"/>
    </location>
</feature>
<keyword evidence="3" id="KW-1185">Reference proteome</keyword>
<accession>A0ABZ0VCP1</accession>
<dbReference type="RefSeq" id="WP_322411030.1">
    <property type="nucleotide sequence ID" value="NZ_CP139779.1"/>
</dbReference>
<keyword evidence="1" id="KW-0812">Transmembrane</keyword>
<proteinExistence type="predicted"/>
<evidence type="ECO:0000313" key="2">
    <source>
        <dbReference type="EMBL" id="WQB70894.1"/>
    </source>
</evidence>
<feature type="transmembrane region" description="Helical" evidence="1">
    <location>
        <begin position="422"/>
        <end position="442"/>
    </location>
</feature>
<reference evidence="2 3" key="1">
    <citation type="submission" date="2023-06" db="EMBL/GenBank/DDBJ databases">
        <title>Rock-solubilizing bacteria, Microbacterium invictum, promotes re-establishment of vegetation in rocky wasteland by accelerating rock bio-weathering and reshaping soil bacterial community.</title>
        <authorList>
            <person name="Liu C."/>
        </authorList>
    </citation>
    <scope>NUCLEOTIDE SEQUENCE [LARGE SCALE GENOMIC DNA]</scope>
    <source>
        <strain evidence="2 3">X-18</strain>
    </source>
</reference>
<dbReference type="EMBL" id="CP139779">
    <property type="protein sequence ID" value="WQB70894.1"/>
    <property type="molecule type" value="Genomic_DNA"/>
</dbReference>
<keyword evidence="1" id="KW-1133">Transmembrane helix</keyword>